<feature type="transmembrane region" description="Helical" evidence="8">
    <location>
        <begin position="40"/>
        <end position="62"/>
    </location>
</feature>
<dbReference type="GO" id="GO:0000155">
    <property type="term" value="F:phosphorelay sensor kinase activity"/>
    <property type="evidence" value="ECO:0007669"/>
    <property type="project" value="InterPro"/>
</dbReference>
<evidence type="ECO:0000259" key="9">
    <source>
        <dbReference type="PROSITE" id="PS50109"/>
    </source>
</evidence>
<organism evidence="10 11">
    <name type="scientific">Candidatus Avichristensenella intestinipullorum</name>
    <dbReference type="NCBI Taxonomy" id="2840693"/>
    <lineage>
        <taxon>Bacteria</taxon>
        <taxon>Bacillati</taxon>
        <taxon>Bacillota</taxon>
        <taxon>Clostridia</taxon>
        <taxon>Candidatus Avichristensenella</taxon>
    </lineage>
</organism>
<dbReference type="InterPro" id="IPR039506">
    <property type="entry name" value="SPOB_a"/>
</dbReference>
<feature type="coiled-coil region" evidence="7">
    <location>
        <begin position="70"/>
        <end position="100"/>
    </location>
</feature>
<dbReference type="InterPro" id="IPR005467">
    <property type="entry name" value="His_kinase_dom"/>
</dbReference>
<protein>
    <recommendedName>
        <fullName evidence="2">histidine kinase</fullName>
        <ecNumber evidence="2">2.7.13.3</ecNumber>
    </recommendedName>
</protein>
<feature type="domain" description="Histidine kinase" evidence="9">
    <location>
        <begin position="106"/>
        <end position="283"/>
    </location>
</feature>
<dbReference type="InterPro" id="IPR036890">
    <property type="entry name" value="HATPase_C_sf"/>
</dbReference>
<evidence type="ECO:0000313" key="10">
    <source>
        <dbReference type="EMBL" id="HIQ63021.1"/>
    </source>
</evidence>
<keyword evidence="7" id="KW-0175">Coiled coil</keyword>
<keyword evidence="8" id="KW-0472">Membrane</keyword>
<keyword evidence="8" id="KW-1133">Transmembrane helix</keyword>
<dbReference type="EMBL" id="DVFI01000085">
    <property type="protein sequence ID" value="HIQ63021.1"/>
    <property type="molecule type" value="Genomic_DNA"/>
</dbReference>
<reference evidence="10" key="2">
    <citation type="journal article" date="2021" name="PeerJ">
        <title>Extensive microbial diversity within the chicken gut microbiome revealed by metagenomics and culture.</title>
        <authorList>
            <person name="Gilroy R."/>
            <person name="Ravi A."/>
            <person name="Getino M."/>
            <person name="Pursley I."/>
            <person name="Horton D.L."/>
            <person name="Alikhan N.F."/>
            <person name="Baker D."/>
            <person name="Gharbi K."/>
            <person name="Hall N."/>
            <person name="Watson M."/>
            <person name="Adriaenssens E.M."/>
            <person name="Foster-Nyarko E."/>
            <person name="Jarju S."/>
            <person name="Secka A."/>
            <person name="Antonio M."/>
            <person name="Oren A."/>
            <person name="Chaudhuri R.R."/>
            <person name="La Ragione R."/>
            <person name="Hildebrand F."/>
            <person name="Pallen M.J."/>
        </authorList>
    </citation>
    <scope>NUCLEOTIDE SEQUENCE</scope>
    <source>
        <strain evidence="10">ChiHile30-977</strain>
    </source>
</reference>
<dbReference type="EC" id="2.7.13.3" evidence="2"/>
<keyword evidence="5" id="KW-0418">Kinase</keyword>
<dbReference type="SUPFAM" id="SSF55874">
    <property type="entry name" value="ATPase domain of HSP90 chaperone/DNA topoisomerase II/histidine kinase"/>
    <property type="match status" value="1"/>
</dbReference>
<dbReference type="Gene3D" id="1.10.287.130">
    <property type="match status" value="1"/>
</dbReference>
<keyword evidence="3" id="KW-0597">Phosphoprotein</keyword>
<dbReference type="SUPFAM" id="SSF55890">
    <property type="entry name" value="Sporulation response regulatory protein Spo0B"/>
    <property type="match status" value="1"/>
</dbReference>
<dbReference type="CDD" id="cd00075">
    <property type="entry name" value="HATPase"/>
    <property type="match status" value="1"/>
</dbReference>
<dbReference type="Pfam" id="PF14689">
    <property type="entry name" value="SPOB_a"/>
    <property type="match status" value="1"/>
</dbReference>
<evidence type="ECO:0000256" key="2">
    <source>
        <dbReference type="ARBA" id="ARBA00012438"/>
    </source>
</evidence>
<dbReference type="AlphaFoldDB" id="A0A9D1CID9"/>
<evidence type="ECO:0000256" key="3">
    <source>
        <dbReference type="ARBA" id="ARBA00022553"/>
    </source>
</evidence>
<keyword evidence="8" id="KW-0812">Transmembrane</keyword>
<feature type="transmembrane region" description="Helical" evidence="8">
    <location>
        <begin position="12"/>
        <end position="34"/>
    </location>
</feature>
<keyword evidence="4" id="KW-0808">Transferase</keyword>
<sequence length="287" mass="31517">MRKQVNIHKAAVFSIVINAVQIAAVLAIAALVLFTDIEQGSAIFVEFALCVAAVLAAWGAMVDISQALGAQRVNEQTQMLEEAYGQLENLNVTLRAQRHDFLNHMQVVGSLLEMQEYDEATRYIGRVYGDVLSVSSVLRTASPAVNALLQAKMAESERRGVLMRVQTESKWEGLPVQGWEMCRVLGNLIDNALDALKQTEAPCLTLTLSETRERFCFVLENNGPPVPEALRERIFSPGFTTKGAGRGMGLFIVHEILSENGGDIRLESEQGRTAFLGWVPRVQSGEA</sequence>
<evidence type="ECO:0000256" key="8">
    <source>
        <dbReference type="SAM" id="Phobius"/>
    </source>
</evidence>
<comment type="catalytic activity">
    <reaction evidence="1">
        <text>ATP + protein L-histidine = ADP + protein N-phospho-L-histidine.</text>
        <dbReference type="EC" id="2.7.13.3"/>
    </reaction>
</comment>
<evidence type="ECO:0000256" key="1">
    <source>
        <dbReference type="ARBA" id="ARBA00000085"/>
    </source>
</evidence>
<dbReference type="InterPro" id="IPR004358">
    <property type="entry name" value="Sig_transdc_His_kin-like_C"/>
</dbReference>
<comment type="caution">
    <text evidence="10">The sequence shown here is derived from an EMBL/GenBank/DDBJ whole genome shotgun (WGS) entry which is preliminary data.</text>
</comment>
<evidence type="ECO:0000256" key="6">
    <source>
        <dbReference type="ARBA" id="ARBA00023012"/>
    </source>
</evidence>
<dbReference type="InterPro" id="IPR016120">
    <property type="entry name" value="Sig_transdc_His_kin_SpoOB"/>
</dbReference>
<dbReference type="Gene3D" id="3.30.565.10">
    <property type="entry name" value="Histidine kinase-like ATPase, C-terminal domain"/>
    <property type="match status" value="1"/>
</dbReference>
<proteinExistence type="predicted"/>
<evidence type="ECO:0000313" key="11">
    <source>
        <dbReference type="Proteomes" id="UP000886819"/>
    </source>
</evidence>
<reference evidence="10" key="1">
    <citation type="submission" date="2020-10" db="EMBL/GenBank/DDBJ databases">
        <authorList>
            <person name="Gilroy R."/>
        </authorList>
    </citation>
    <scope>NUCLEOTIDE SEQUENCE</scope>
    <source>
        <strain evidence="10">ChiHile30-977</strain>
    </source>
</reference>
<dbReference type="InterPro" id="IPR003594">
    <property type="entry name" value="HATPase_dom"/>
</dbReference>
<dbReference type="PRINTS" id="PR00344">
    <property type="entry name" value="BCTRLSENSOR"/>
</dbReference>
<gene>
    <name evidence="10" type="ORF">IAA66_05470</name>
</gene>
<evidence type="ECO:0000256" key="4">
    <source>
        <dbReference type="ARBA" id="ARBA00022679"/>
    </source>
</evidence>
<name>A0A9D1CID9_9FIRM</name>
<keyword evidence="6" id="KW-0902">Two-component regulatory system</keyword>
<evidence type="ECO:0000256" key="5">
    <source>
        <dbReference type="ARBA" id="ARBA00022777"/>
    </source>
</evidence>
<accession>A0A9D1CID9</accession>
<dbReference type="SMART" id="SM00387">
    <property type="entry name" value="HATPase_c"/>
    <property type="match status" value="1"/>
</dbReference>
<dbReference type="Proteomes" id="UP000886819">
    <property type="component" value="Unassembled WGS sequence"/>
</dbReference>
<dbReference type="PROSITE" id="PS50109">
    <property type="entry name" value="HIS_KIN"/>
    <property type="match status" value="1"/>
</dbReference>
<dbReference type="PANTHER" id="PTHR43065">
    <property type="entry name" value="SENSOR HISTIDINE KINASE"/>
    <property type="match status" value="1"/>
</dbReference>
<dbReference type="PANTHER" id="PTHR43065:SF48">
    <property type="entry name" value="HISTIDINE KINASE"/>
    <property type="match status" value="1"/>
</dbReference>
<dbReference type="Pfam" id="PF02518">
    <property type="entry name" value="HATPase_c"/>
    <property type="match status" value="1"/>
</dbReference>
<evidence type="ECO:0000256" key="7">
    <source>
        <dbReference type="SAM" id="Coils"/>
    </source>
</evidence>